<dbReference type="EMBL" id="CP002546">
    <property type="protein sequence ID" value="ADY58269.1"/>
    <property type="molecule type" value="Genomic_DNA"/>
</dbReference>
<keyword evidence="5 7" id="KW-0627">Porphyrin biosynthesis</keyword>
<keyword evidence="10" id="KW-1185">Reference proteome</keyword>
<gene>
    <name evidence="7" type="primary">hemH</name>
    <name evidence="9" type="ordered locus">Plabr_0642</name>
</gene>
<evidence type="ECO:0000256" key="5">
    <source>
        <dbReference type="ARBA" id="ARBA00023244"/>
    </source>
</evidence>
<dbReference type="GO" id="GO:0004325">
    <property type="term" value="F:ferrochelatase activity"/>
    <property type="evidence" value="ECO:0007669"/>
    <property type="project" value="UniProtKB-UniRule"/>
</dbReference>
<keyword evidence="3 7" id="KW-0350">Heme biosynthesis</keyword>
<dbReference type="HAMAP" id="MF_00323">
    <property type="entry name" value="Ferrochelatase"/>
    <property type="match status" value="1"/>
</dbReference>
<evidence type="ECO:0000256" key="6">
    <source>
        <dbReference type="ARBA" id="ARBA00024536"/>
    </source>
</evidence>
<accession>F0SFY0</accession>
<evidence type="ECO:0000313" key="9">
    <source>
        <dbReference type="EMBL" id="ADY58269.1"/>
    </source>
</evidence>
<evidence type="ECO:0000256" key="2">
    <source>
        <dbReference type="ARBA" id="ARBA00023004"/>
    </source>
</evidence>
<comment type="subcellular location">
    <subcellularLocation>
        <location evidence="7">Cytoplasm</location>
    </subcellularLocation>
</comment>
<evidence type="ECO:0000313" key="10">
    <source>
        <dbReference type="Proteomes" id="UP000006860"/>
    </source>
</evidence>
<comment type="catalytic activity">
    <reaction evidence="6">
        <text>Fe-coproporphyrin III + 2 H(+) = coproporphyrin III + Fe(2+)</text>
        <dbReference type="Rhea" id="RHEA:49572"/>
        <dbReference type="ChEBI" id="CHEBI:15378"/>
        <dbReference type="ChEBI" id="CHEBI:29033"/>
        <dbReference type="ChEBI" id="CHEBI:68438"/>
        <dbReference type="ChEBI" id="CHEBI:131725"/>
        <dbReference type="EC" id="4.99.1.9"/>
    </reaction>
    <physiologicalReaction direction="right-to-left" evidence="6">
        <dbReference type="Rhea" id="RHEA:49574"/>
    </physiologicalReaction>
</comment>
<dbReference type="HOGENOM" id="CLU_018884_2_0_0"/>
<dbReference type="RefSeq" id="WP_013627012.1">
    <property type="nucleotide sequence ID" value="NC_015174.1"/>
</dbReference>
<dbReference type="STRING" id="756272.Plabr_0642"/>
<keyword evidence="7" id="KW-0963">Cytoplasm</keyword>
<dbReference type="PANTHER" id="PTHR11108">
    <property type="entry name" value="FERROCHELATASE"/>
    <property type="match status" value="1"/>
</dbReference>
<dbReference type="eggNOG" id="COG0276">
    <property type="taxonomic scope" value="Bacteria"/>
</dbReference>
<dbReference type="AlphaFoldDB" id="F0SFY0"/>
<dbReference type="SUPFAM" id="SSF53800">
    <property type="entry name" value="Chelatase"/>
    <property type="match status" value="1"/>
</dbReference>
<dbReference type="PANTHER" id="PTHR11108:SF1">
    <property type="entry name" value="FERROCHELATASE, MITOCHONDRIAL"/>
    <property type="match status" value="1"/>
</dbReference>
<keyword evidence="4 7" id="KW-0456">Lyase</keyword>
<dbReference type="NCBIfam" id="TIGR00109">
    <property type="entry name" value="hemH"/>
    <property type="match status" value="1"/>
</dbReference>
<dbReference type="CDD" id="cd03411">
    <property type="entry name" value="Ferrochelatase_N"/>
    <property type="match status" value="1"/>
</dbReference>
<dbReference type="Proteomes" id="UP000006860">
    <property type="component" value="Chromosome"/>
</dbReference>
<dbReference type="OrthoDB" id="9776380at2"/>
<keyword evidence="7" id="KW-0479">Metal-binding</keyword>
<dbReference type="NCBIfam" id="NF000689">
    <property type="entry name" value="PRK00035.2-1"/>
    <property type="match status" value="1"/>
</dbReference>
<evidence type="ECO:0000256" key="8">
    <source>
        <dbReference type="RuleBase" id="RU004185"/>
    </source>
</evidence>
<name>F0SFY0_RUBBR</name>
<dbReference type="GO" id="GO:0046872">
    <property type="term" value="F:metal ion binding"/>
    <property type="evidence" value="ECO:0007669"/>
    <property type="project" value="UniProtKB-KW"/>
</dbReference>
<dbReference type="InterPro" id="IPR033644">
    <property type="entry name" value="Ferrochelatase_C"/>
</dbReference>
<feature type="binding site" evidence="7">
    <location>
        <position position="269"/>
    </location>
    <ligand>
        <name>Fe(2+)</name>
        <dbReference type="ChEBI" id="CHEBI:29033"/>
    </ligand>
</feature>
<evidence type="ECO:0000256" key="1">
    <source>
        <dbReference type="ARBA" id="ARBA00007718"/>
    </source>
</evidence>
<keyword evidence="2 7" id="KW-0408">Iron</keyword>
<organism evidence="9 10">
    <name type="scientific">Rubinisphaera brasiliensis (strain ATCC 49424 / DSM 5305 / JCM 21570 / IAM 15109 / NBRC 103401 / IFAM 1448)</name>
    <name type="common">Planctomyces brasiliensis</name>
    <dbReference type="NCBI Taxonomy" id="756272"/>
    <lineage>
        <taxon>Bacteria</taxon>
        <taxon>Pseudomonadati</taxon>
        <taxon>Planctomycetota</taxon>
        <taxon>Planctomycetia</taxon>
        <taxon>Planctomycetales</taxon>
        <taxon>Planctomycetaceae</taxon>
        <taxon>Rubinisphaera</taxon>
    </lineage>
</organism>
<dbReference type="InterPro" id="IPR033659">
    <property type="entry name" value="Ferrochelatase_N"/>
</dbReference>
<dbReference type="GO" id="GO:0006783">
    <property type="term" value="P:heme biosynthetic process"/>
    <property type="evidence" value="ECO:0007669"/>
    <property type="project" value="UniProtKB-UniRule"/>
</dbReference>
<dbReference type="Pfam" id="PF00762">
    <property type="entry name" value="Ferrochelatase"/>
    <property type="match status" value="1"/>
</dbReference>
<protein>
    <recommendedName>
        <fullName evidence="7">Ferrochelatase</fullName>
        <ecNumber evidence="7">4.98.1.1</ecNumber>
    </recommendedName>
    <alternativeName>
        <fullName evidence="7">Heme synthase</fullName>
    </alternativeName>
    <alternativeName>
        <fullName evidence="7">Protoheme ferro-lyase</fullName>
    </alternativeName>
</protein>
<reference evidence="10" key="1">
    <citation type="submission" date="2011-02" db="EMBL/GenBank/DDBJ databases">
        <title>The complete genome of Planctomyces brasiliensis DSM 5305.</title>
        <authorList>
            <person name="Lucas S."/>
            <person name="Copeland A."/>
            <person name="Lapidus A."/>
            <person name="Bruce D."/>
            <person name="Goodwin L."/>
            <person name="Pitluck S."/>
            <person name="Kyrpides N."/>
            <person name="Mavromatis K."/>
            <person name="Pagani I."/>
            <person name="Ivanova N."/>
            <person name="Ovchinnikova G."/>
            <person name="Lu M."/>
            <person name="Detter J.C."/>
            <person name="Han C."/>
            <person name="Land M."/>
            <person name="Hauser L."/>
            <person name="Markowitz V."/>
            <person name="Cheng J.-F."/>
            <person name="Hugenholtz P."/>
            <person name="Woyke T."/>
            <person name="Wu D."/>
            <person name="Tindall B."/>
            <person name="Pomrenke H.G."/>
            <person name="Brambilla E."/>
            <person name="Klenk H.-P."/>
            <person name="Eisen J.A."/>
        </authorList>
    </citation>
    <scope>NUCLEOTIDE SEQUENCE [LARGE SCALE GENOMIC DNA]</scope>
    <source>
        <strain evidence="10">ATCC 49424 / DSM 5305 / JCM 21570 / NBRC 103401 / IFAM 1448</strain>
    </source>
</reference>
<evidence type="ECO:0000256" key="3">
    <source>
        <dbReference type="ARBA" id="ARBA00023133"/>
    </source>
</evidence>
<dbReference type="EC" id="4.98.1.1" evidence="7"/>
<dbReference type="UniPathway" id="UPA00252">
    <property type="reaction ID" value="UER00325"/>
</dbReference>
<comment type="similarity">
    <text evidence="1 7 8">Belongs to the ferrochelatase family.</text>
</comment>
<comment type="function">
    <text evidence="7">Catalyzes the ferrous insertion into protoporphyrin IX.</text>
</comment>
<dbReference type="InterPro" id="IPR001015">
    <property type="entry name" value="Ferrochelatase"/>
</dbReference>
<dbReference type="GO" id="GO:0005737">
    <property type="term" value="C:cytoplasm"/>
    <property type="evidence" value="ECO:0007669"/>
    <property type="project" value="UniProtKB-SubCell"/>
</dbReference>
<feature type="binding site" evidence="7">
    <location>
        <position position="187"/>
    </location>
    <ligand>
        <name>Fe(2+)</name>
        <dbReference type="ChEBI" id="CHEBI:29033"/>
    </ligand>
</feature>
<sequence length="347" mass="39746">MSSQIVPYDALLLVSFGGPEKMDDVIPFLENVLRGKNVPRERMLEVAHHYEMFDGVSPINQQMRDLLEVLEPAMRKAGIEIPVYWGNRNWHPLLTDVIPQMRNEGVKKTLCLMVSAYSSYSGCRQYRENIQDVCETMSGEEVPVFDKIRVFYNHPLFIEATAERLRDSLEQLDEAGRAECKIAFTAHSLPMSMAKTSDYEKQLLETCRLTADACGLSDDRWELVYQSRSGRPQDPWLEPDILDHLEVLREGGVKQVVINPIGFLSDHMEVLYDLDVEARQWCDENGITMVRTGTVGTHPQFVEMLVELIQERQDPTREKRAIGKFGPNHDVCPLNCCPKPQRPARRP</sequence>
<evidence type="ECO:0000256" key="4">
    <source>
        <dbReference type="ARBA" id="ARBA00023239"/>
    </source>
</evidence>
<proteinExistence type="inferred from homology"/>
<dbReference type="Gene3D" id="3.40.50.1400">
    <property type="match status" value="2"/>
</dbReference>
<dbReference type="CDD" id="cd00419">
    <property type="entry name" value="Ferrochelatase_C"/>
    <property type="match status" value="1"/>
</dbReference>
<comment type="catalytic activity">
    <reaction evidence="7">
        <text>heme b + 2 H(+) = protoporphyrin IX + Fe(2+)</text>
        <dbReference type="Rhea" id="RHEA:22584"/>
        <dbReference type="ChEBI" id="CHEBI:15378"/>
        <dbReference type="ChEBI" id="CHEBI:29033"/>
        <dbReference type="ChEBI" id="CHEBI:57306"/>
        <dbReference type="ChEBI" id="CHEBI:60344"/>
        <dbReference type="EC" id="4.98.1.1"/>
    </reaction>
</comment>
<dbReference type="KEGG" id="pbs:Plabr_0642"/>
<comment type="pathway">
    <text evidence="7">Porphyrin-containing compound metabolism; protoheme biosynthesis; protoheme from protoporphyrin-IX: step 1/1.</text>
</comment>
<evidence type="ECO:0000256" key="7">
    <source>
        <dbReference type="HAMAP-Rule" id="MF_00323"/>
    </source>
</evidence>